<dbReference type="Gene3D" id="2.40.70.10">
    <property type="entry name" value="Acid Proteases"/>
    <property type="match status" value="1"/>
</dbReference>
<proteinExistence type="predicted"/>
<feature type="region of interest" description="Disordered" evidence="1">
    <location>
        <begin position="322"/>
        <end position="346"/>
    </location>
</feature>
<feature type="compositionally biased region" description="Basic and acidic residues" evidence="1">
    <location>
        <begin position="322"/>
        <end position="333"/>
    </location>
</feature>
<gene>
    <name evidence="2" type="ORF">Tci_041020</name>
</gene>
<protein>
    <submittedName>
        <fullName evidence="2">MAK10-like protein</fullName>
    </submittedName>
</protein>
<dbReference type="PANTHER" id="PTHR33067">
    <property type="entry name" value="RNA-DIRECTED DNA POLYMERASE-RELATED"/>
    <property type="match status" value="1"/>
</dbReference>
<dbReference type="AlphaFoldDB" id="A0A6L2M8R8"/>
<name>A0A6L2M8R8_TANCI</name>
<dbReference type="EMBL" id="BKCJ010005861">
    <property type="protein sequence ID" value="GEU69042.1"/>
    <property type="molecule type" value="Genomic_DNA"/>
</dbReference>
<evidence type="ECO:0000256" key="1">
    <source>
        <dbReference type="SAM" id="MobiDB-lite"/>
    </source>
</evidence>
<comment type="caution">
    <text evidence="2">The sequence shown here is derived from an EMBL/GenBank/DDBJ whole genome shotgun (WGS) entry which is preliminary data.</text>
</comment>
<sequence length="620" mass="71137">MGDENPIRTLGDYSRPSHESYRNTIEFPEGNNMVPLRSGIIRLVQNGCSFHGLRSEDPNQHLKDFFKLVDSLDLDGENKERTHLHHGLVSRTYSKKSLIMASIVGFKSRFFMIMSPFILSARLTAPSVANSAIRMHESWEIIENLALYDHEGWYKTKEFVKPIKAISTPPVIPKTPDRRLLELEDQINFLLKGSWPTPTPSSGYTPQAYVNAVYPNSRPRNQNEPPTLSTFAFCERIGPSPQPQALNTTFEAQIRDYMAAHTKRMERFENTIFKQREEINGRMTEMFRLLKELTTSITPEKVLIREESKFPVTKNLNSISLRKEEERGSDRTMMKPNNAEKPTETKTKTPIMEVEEINEVENEAKIIKTSKNNEAVEAPGSQPVAYYLKHKINEKLIKGLVNNNRFNNSRSTTQAGKKKGKEYKVLPGGTAYDEILKKMITKKEDIGGNFGIPCSIRNLKHTDIRLSLASHSYIYPLGITEDVLVEIAEHVYPVDFVILDIRENKIRSFILGTPFLTTAKASIKFDTGTITLRSGKHKISFHRKPDSSNMIDKGVKNDIEPISPTMTVNKLVREWEEKIKLHLEREIQFYQWRSKNFKGMHPTFIATKEIEMMDNEEEVT</sequence>
<organism evidence="2">
    <name type="scientific">Tanacetum cinerariifolium</name>
    <name type="common">Dalmatian daisy</name>
    <name type="synonym">Chrysanthemum cinerariifolium</name>
    <dbReference type="NCBI Taxonomy" id="118510"/>
    <lineage>
        <taxon>Eukaryota</taxon>
        <taxon>Viridiplantae</taxon>
        <taxon>Streptophyta</taxon>
        <taxon>Embryophyta</taxon>
        <taxon>Tracheophyta</taxon>
        <taxon>Spermatophyta</taxon>
        <taxon>Magnoliopsida</taxon>
        <taxon>eudicotyledons</taxon>
        <taxon>Gunneridae</taxon>
        <taxon>Pentapetalae</taxon>
        <taxon>asterids</taxon>
        <taxon>campanulids</taxon>
        <taxon>Asterales</taxon>
        <taxon>Asteraceae</taxon>
        <taxon>Asteroideae</taxon>
        <taxon>Anthemideae</taxon>
        <taxon>Anthemidinae</taxon>
        <taxon>Tanacetum</taxon>
    </lineage>
</organism>
<dbReference type="InterPro" id="IPR021109">
    <property type="entry name" value="Peptidase_aspartic_dom_sf"/>
</dbReference>
<dbReference type="PANTHER" id="PTHR33067:SF9">
    <property type="entry name" value="RNA-DIRECTED DNA POLYMERASE"/>
    <property type="match status" value="1"/>
</dbReference>
<reference evidence="2" key="1">
    <citation type="journal article" date="2019" name="Sci. Rep.">
        <title>Draft genome of Tanacetum cinerariifolium, the natural source of mosquito coil.</title>
        <authorList>
            <person name="Yamashiro T."/>
            <person name="Shiraishi A."/>
            <person name="Satake H."/>
            <person name="Nakayama K."/>
        </authorList>
    </citation>
    <scope>NUCLEOTIDE SEQUENCE</scope>
</reference>
<accession>A0A6L2M8R8</accession>
<evidence type="ECO:0000313" key="2">
    <source>
        <dbReference type="EMBL" id="GEU69042.1"/>
    </source>
</evidence>